<sequence length="306" mass="33692">MDIRSYGLPTLLATCLHVVVLGALLNHWIGDVEPERRSVPHIQARMIDLESFSQQVAPPAPAPTPDDKAEQRQAAEKAAQENARREAETARQQELKKQKAAEEAQRQKQVAEQKRKADEAAKKKQAELEAKKKAEALAKRKAEEAAKKQAQAKKEAEQKAKAEAAAKAKAEAQAKAKAEAAAKAQAEAAAKAKAAEQARQAAQQRAESVVGDIQGYMQALIQRNWLVPKTARNGMEAVVAIRLLGNGEVDQASIYKSSGDAAFDNSALQAVYRTERFERVAEVDPILFERRLRSIHIVFRPEGLRW</sequence>
<evidence type="ECO:0000313" key="8">
    <source>
        <dbReference type="Proteomes" id="UP000028252"/>
    </source>
</evidence>
<keyword evidence="4 6" id="KW-0472">Membrane</keyword>
<dbReference type="InterPro" id="IPR014161">
    <property type="entry name" value="Tol-Pal_TolA"/>
</dbReference>
<dbReference type="GO" id="GO:0016020">
    <property type="term" value="C:membrane"/>
    <property type="evidence" value="ECO:0007669"/>
    <property type="project" value="UniProtKB-SubCell"/>
</dbReference>
<dbReference type="AlphaFoldDB" id="A0A081FU51"/>
<evidence type="ECO:0000256" key="3">
    <source>
        <dbReference type="ARBA" id="ARBA00022989"/>
    </source>
</evidence>
<evidence type="ECO:0000256" key="5">
    <source>
        <dbReference type="SAM" id="MobiDB-lite"/>
    </source>
</evidence>
<evidence type="ECO:0000256" key="4">
    <source>
        <dbReference type="ARBA" id="ARBA00023136"/>
    </source>
</evidence>
<dbReference type="STRING" id="1232683.ADIMK_3717"/>
<evidence type="ECO:0000256" key="6">
    <source>
        <dbReference type="SAM" id="Phobius"/>
    </source>
</evidence>
<gene>
    <name evidence="7" type="ORF">ADIMK_3717</name>
</gene>
<comment type="caution">
    <text evidence="7">The sequence shown here is derived from an EMBL/GenBank/DDBJ whole genome shotgun (WGS) entry which is preliminary data.</text>
</comment>
<protein>
    <submittedName>
        <fullName evidence="7">TolA protein</fullName>
    </submittedName>
</protein>
<reference evidence="7 8" key="1">
    <citation type="submission" date="2014-04" db="EMBL/GenBank/DDBJ databases">
        <title>Marinobacterium kochiensis sp. nov., isolated from sediment sample collected from Kochi backwaters in Kerala, India.</title>
        <authorList>
            <person name="Singh A."/>
            <person name="Pinnaka A.K."/>
        </authorList>
    </citation>
    <scope>NUCLEOTIDE SEQUENCE [LARGE SCALE GENOMIC DNA]</scope>
    <source>
        <strain evidence="7 8">AK27</strain>
    </source>
</reference>
<evidence type="ECO:0000256" key="1">
    <source>
        <dbReference type="ARBA" id="ARBA00004167"/>
    </source>
</evidence>
<dbReference type="Proteomes" id="UP000028252">
    <property type="component" value="Unassembled WGS sequence"/>
</dbReference>
<proteinExistence type="predicted"/>
<dbReference type="Pfam" id="PF13103">
    <property type="entry name" value="TonB_2"/>
    <property type="match status" value="1"/>
</dbReference>
<dbReference type="RefSeq" id="WP_051693111.1">
    <property type="nucleotide sequence ID" value="NZ_JMQN01000057.1"/>
</dbReference>
<keyword evidence="2 6" id="KW-0812">Transmembrane</keyword>
<feature type="transmembrane region" description="Helical" evidence="6">
    <location>
        <begin position="6"/>
        <end position="29"/>
    </location>
</feature>
<dbReference type="EMBL" id="JMQN01000057">
    <property type="protein sequence ID" value="KEA62056.1"/>
    <property type="molecule type" value="Genomic_DNA"/>
</dbReference>
<accession>A0A081FU51</accession>
<dbReference type="GO" id="GO:0019534">
    <property type="term" value="F:toxin transmembrane transporter activity"/>
    <property type="evidence" value="ECO:0007669"/>
    <property type="project" value="InterPro"/>
</dbReference>
<dbReference type="eggNOG" id="COG0810">
    <property type="taxonomic scope" value="Bacteria"/>
</dbReference>
<feature type="compositionally biased region" description="Basic and acidic residues" evidence="5">
    <location>
        <begin position="65"/>
        <end position="126"/>
    </location>
</feature>
<dbReference type="OrthoDB" id="9779830at2"/>
<dbReference type="Gene3D" id="3.30.1150.10">
    <property type="match status" value="1"/>
</dbReference>
<evidence type="ECO:0000256" key="2">
    <source>
        <dbReference type="ARBA" id="ARBA00022692"/>
    </source>
</evidence>
<dbReference type="SUPFAM" id="SSF74653">
    <property type="entry name" value="TolA/TonB C-terminal domain"/>
    <property type="match status" value="1"/>
</dbReference>
<organism evidence="7 8">
    <name type="scientific">Marinobacterium lacunae</name>
    <dbReference type="NCBI Taxonomy" id="1232683"/>
    <lineage>
        <taxon>Bacteria</taxon>
        <taxon>Pseudomonadati</taxon>
        <taxon>Pseudomonadota</taxon>
        <taxon>Gammaproteobacteria</taxon>
        <taxon>Oceanospirillales</taxon>
        <taxon>Oceanospirillaceae</taxon>
        <taxon>Marinobacterium</taxon>
    </lineage>
</organism>
<dbReference type="NCBIfam" id="TIGR01352">
    <property type="entry name" value="tonB_Cterm"/>
    <property type="match status" value="1"/>
</dbReference>
<dbReference type="NCBIfam" id="TIGR02794">
    <property type="entry name" value="tolA_full"/>
    <property type="match status" value="1"/>
</dbReference>
<feature type="region of interest" description="Disordered" evidence="5">
    <location>
        <begin position="55"/>
        <end position="126"/>
    </location>
</feature>
<dbReference type="GO" id="GO:0043213">
    <property type="term" value="P:bacteriocin transport"/>
    <property type="evidence" value="ECO:0007669"/>
    <property type="project" value="InterPro"/>
</dbReference>
<dbReference type="InterPro" id="IPR006260">
    <property type="entry name" value="TonB/TolA_C"/>
</dbReference>
<dbReference type="PATRIC" id="fig|1232683.4.peg.3658"/>
<keyword evidence="3 6" id="KW-1133">Transmembrane helix</keyword>
<comment type="subcellular location">
    <subcellularLocation>
        <location evidence="1">Membrane</location>
        <topology evidence="1">Single-pass membrane protein</topology>
    </subcellularLocation>
</comment>
<keyword evidence="8" id="KW-1185">Reference proteome</keyword>
<evidence type="ECO:0000313" key="7">
    <source>
        <dbReference type="EMBL" id="KEA62056.1"/>
    </source>
</evidence>
<name>A0A081FU51_9GAMM</name>